<proteinExistence type="predicted"/>
<reference evidence="1" key="1">
    <citation type="journal article" date="2019" name="bioRxiv">
        <title>The Genome of the Zebra Mussel, Dreissena polymorpha: A Resource for Invasive Species Research.</title>
        <authorList>
            <person name="McCartney M.A."/>
            <person name="Auch B."/>
            <person name="Kono T."/>
            <person name="Mallez S."/>
            <person name="Zhang Y."/>
            <person name="Obille A."/>
            <person name="Becker A."/>
            <person name="Abrahante J.E."/>
            <person name="Garbe J."/>
            <person name="Badalamenti J.P."/>
            <person name="Herman A."/>
            <person name="Mangelson H."/>
            <person name="Liachko I."/>
            <person name="Sullivan S."/>
            <person name="Sone E.D."/>
            <person name="Koren S."/>
            <person name="Silverstein K.A.T."/>
            <person name="Beckman K.B."/>
            <person name="Gohl D.M."/>
        </authorList>
    </citation>
    <scope>NUCLEOTIDE SEQUENCE</scope>
    <source>
        <strain evidence="1">Duluth1</strain>
        <tissue evidence="1">Whole animal</tissue>
    </source>
</reference>
<accession>A0A9D4LKD9</accession>
<evidence type="ECO:0000313" key="1">
    <source>
        <dbReference type="EMBL" id="KAH3859248.1"/>
    </source>
</evidence>
<sequence>MAYRSTENETTGFSQNSLMLGHEVSTPLDPMYEMPVSFKKTPVKQWVWEVQERMEKAHSQVLKNTGLSMKRQKVCHDARASYESFESGEKAVFCRKSLLLGTGTL</sequence>
<protein>
    <submittedName>
        <fullName evidence="1">Uncharacterized protein</fullName>
    </submittedName>
</protein>
<dbReference type="EMBL" id="JAIWYP010000003">
    <property type="protein sequence ID" value="KAH3859248.1"/>
    <property type="molecule type" value="Genomic_DNA"/>
</dbReference>
<comment type="caution">
    <text evidence="1">The sequence shown here is derived from an EMBL/GenBank/DDBJ whole genome shotgun (WGS) entry which is preliminary data.</text>
</comment>
<evidence type="ECO:0000313" key="2">
    <source>
        <dbReference type="Proteomes" id="UP000828390"/>
    </source>
</evidence>
<keyword evidence="2" id="KW-1185">Reference proteome</keyword>
<reference evidence="1" key="2">
    <citation type="submission" date="2020-11" db="EMBL/GenBank/DDBJ databases">
        <authorList>
            <person name="McCartney M.A."/>
            <person name="Auch B."/>
            <person name="Kono T."/>
            <person name="Mallez S."/>
            <person name="Becker A."/>
            <person name="Gohl D.M."/>
            <person name="Silverstein K.A.T."/>
            <person name="Koren S."/>
            <person name="Bechman K.B."/>
            <person name="Herman A."/>
            <person name="Abrahante J.E."/>
            <person name="Garbe J."/>
        </authorList>
    </citation>
    <scope>NUCLEOTIDE SEQUENCE</scope>
    <source>
        <strain evidence="1">Duluth1</strain>
        <tissue evidence="1">Whole animal</tissue>
    </source>
</reference>
<gene>
    <name evidence="1" type="ORF">DPMN_101965</name>
</gene>
<dbReference type="AlphaFoldDB" id="A0A9D4LKD9"/>
<organism evidence="1 2">
    <name type="scientific">Dreissena polymorpha</name>
    <name type="common">Zebra mussel</name>
    <name type="synonym">Mytilus polymorpha</name>
    <dbReference type="NCBI Taxonomy" id="45954"/>
    <lineage>
        <taxon>Eukaryota</taxon>
        <taxon>Metazoa</taxon>
        <taxon>Spiralia</taxon>
        <taxon>Lophotrochozoa</taxon>
        <taxon>Mollusca</taxon>
        <taxon>Bivalvia</taxon>
        <taxon>Autobranchia</taxon>
        <taxon>Heteroconchia</taxon>
        <taxon>Euheterodonta</taxon>
        <taxon>Imparidentia</taxon>
        <taxon>Neoheterodontei</taxon>
        <taxon>Myida</taxon>
        <taxon>Dreissenoidea</taxon>
        <taxon>Dreissenidae</taxon>
        <taxon>Dreissena</taxon>
    </lineage>
</organism>
<dbReference type="Proteomes" id="UP000828390">
    <property type="component" value="Unassembled WGS sequence"/>
</dbReference>
<name>A0A9D4LKD9_DREPO</name>